<dbReference type="InterPro" id="IPR036038">
    <property type="entry name" value="Aminotransferase-like"/>
</dbReference>
<dbReference type="SUPFAM" id="SSF56752">
    <property type="entry name" value="D-aminoacid aminotransferase-like PLP-dependent enzymes"/>
    <property type="match status" value="1"/>
</dbReference>
<dbReference type="RefSeq" id="WP_185139612.1">
    <property type="nucleotide sequence ID" value="NZ_BORM01000058.1"/>
</dbReference>
<keyword evidence="4" id="KW-0663">Pyridoxal phosphate</keyword>
<protein>
    <submittedName>
        <fullName evidence="5">Aminotransferase class IV</fullName>
    </submittedName>
</protein>
<dbReference type="FunFam" id="3.20.10.10:FF:000002">
    <property type="entry name" value="D-alanine aminotransferase"/>
    <property type="match status" value="1"/>
</dbReference>
<reference evidence="5 6" key="1">
    <citation type="submission" date="2020-08" db="EMBL/GenBank/DDBJ databases">
        <title>Cohnella phylogeny.</title>
        <authorList>
            <person name="Dunlap C."/>
        </authorList>
    </citation>
    <scope>NUCLEOTIDE SEQUENCE [LARGE SCALE GENOMIC DNA]</scope>
    <source>
        <strain evidence="5 6">DSM 25239</strain>
    </source>
</reference>
<evidence type="ECO:0000313" key="6">
    <source>
        <dbReference type="Proteomes" id="UP000553776"/>
    </source>
</evidence>
<dbReference type="InterPro" id="IPR043131">
    <property type="entry name" value="BCAT-like_N"/>
</dbReference>
<dbReference type="InterPro" id="IPR050571">
    <property type="entry name" value="Class-IV_PLP-Dep_Aminotrnsfr"/>
</dbReference>
<evidence type="ECO:0000256" key="2">
    <source>
        <dbReference type="ARBA" id="ARBA00009320"/>
    </source>
</evidence>
<dbReference type="Gene3D" id="3.20.10.10">
    <property type="entry name" value="D-amino Acid Aminotransferase, subunit A, domain 2"/>
    <property type="match status" value="1"/>
</dbReference>
<keyword evidence="5" id="KW-0032">Aminotransferase</keyword>
<dbReference type="AlphaFoldDB" id="A0A841UCM3"/>
<dbReference type="EMBL" id="JACJVR010000134">
    <property type="protein sequence ID" value="MBB6695660.1"/>
    <property type="molecule type" value="Genomic_DNA"/>
</dbReference>
<dbReference type="PANTHER" id="PTHR42743">
    <property type="entry name" value="AMINO-ACID AMINOTRANSFERASE"/>
    <property type="match status" value="1"/>
</dbReference>
<proteinExistence type="inferred from homology"/>
<accession>A0A841UCM3</accession>
<dbReference type="Proteomes" id="UP000553776">
    <property type="component" value="Unassembled WGS sequence"/>
</dbReference>
<keyword evidence="5" id="KW-0808">Transferase</keyword>
<dbReference type="Pfam" id="PF01063">
    <property type="entry name" value="Aminotran_4"/>
    <property type="match status" value="1"/>
</dbReference>
<sequence>MKLLVDGQLRNSEEAVISVYDHGFLYGMGLFETFRTYGGKPWLLERHARRLEEGCRLLGIGYVPDPRRMADSVASLLAANGWEDAYIRWSVSAGDGAVGLPAGDYDRPREIVYAKPLPPDEPDTRPGKPLRLLKLRRSGPEGDVRLKSFHYMNNILAKRELAAAGAAPGTEGLFLNAEGRVVEGLVSNVFWAKDGRLYTPSLRTGPLPGITARYVLELAAASGIPAEEGEYGPERLWEADEIFVTNSIQEIVPAAVLESEDGSRRRSWEAPGTIARRLMREYRKAAERGDAE</sequence>
<evidence type="ECO:0000256" key="4">
    <source>
        <dbReference type="ARBA" id="ARBA00022898"/>
    </source>
</evidence>
<comment type="caution">
    <text evidence="5">The sequence shown here is derived from an EMBL/GenBank/DDBJ whole genome shotgun (WGS) entry which is preliminary data.</text>
</comment>
<comment type="subunit">
    <text evidence="3">Homodimer.</text>
</comment>
<evidence type="ECO:0000256" key="3">
    <source>
        <dbReference type="ARBA" id="ARBA00011738"/>
    </source>
</evidence>
<dbReference type="InterPro" id="IPR043132">
    <property type="entry name" value="BCAT-like_C"/>
</dbReference>
<gene>
    <name evidence="5" type="ORF">H7B90_30135</name>
</gene>
<comment type="similarity">
    <text evidence="2">Belongs to the class-IV pyridoxal-phosphate-dependent aminotransferase family.</text>
</comment>
<keyword evidence="6" id="KW-1185">Reference proteome</keyword>
<dbReference type="GO" id="GO:0008652">
    <property type="term" value="P:amino acid biosynthetic process"/>
    <property type="evidence" value="ECO:0007669"/>
    <property type="project" value="UniProtKB-ARBA"/>
</dbReference>
<dbReference type="GO" id="GO:0005829">
    <property type="term" value="C:cytosol"/>
    <property type="evidence" value="ECO:0007669"/>
    <property type="project" value="TreeGrafter"/>
</dbReference>
<dbReference type="GO" id="GO:0046394">
    <property type="term" value="P:carboxylic acid biosynthetic process"/>
    <property type="evidence" value="ECO:0007669"/>
    <property type="project" value="UniProtKB-ARBA"/>
</dbReference>
<name>A0A841UCM3_9BACL</name>
<dbReference type="GO" id="GO:0008483">
    <property type="term" value="F:transaminase activity"/>
    <property type="evidence" value="ECO:0007669"/>
    <property type="project" value="UniProtKB-KW"/>
</dbReference>
<dbReference type="PANTHER" id="PTHR42743:SF11">
    <property type="entry name" value="AMINODEOXYCHORISMATE LYASE"/>
    <property type="match status" value="1"/>
</dbReference>
<evidence type="ECO:0000313" key="5">
    <source>
        <dbReference type="EMBL" id="MBB6695660.1"/>
    </source>
</evidence>
<organism evidence="5 6">
    <name type="scientific">Cohnella xylanilytica</name>
    <dbReference type="NCBI Taxonomy" id="557555"/>
    <lineage>
        <taxon>Bacteria</taxon>
        <taxon>Bacillati</taxon>
        <taxon>Bacillota</taxon>
        <taxon>Bacilli</taxon>
        <taxon>Bacillales</taxon>
        <taxon>Paenibacillaceae</taxon>
        <taxon>Cohnella</taxon>
    </lineage>
</organism>
<dbReference type="Gene3D" id="3.30.470.10">
    <property type="match status" value="1"/>
</dbReference>
<dbReference type="InterPro" id="IPR001544">
    <property type="entry name" value="Aminotrans_IV"/>
</dbReference>
<comment type="cofactor">
    <cofactor evidence="1">
        <name>pyridoxal 5'-phosphate</name>
        <dbReference type="ChEBI" id="CHEBI:597326"/>
    </cofactor>
</comment>
<evidence type="ECO:0000256" key="1">
    <source>
        <dbReference type="ARBA" id="ARBA00001933"/>
    </source>
</evidence>